<gene>
    <name evidence="3" type="ORF">RN607_00785</name>
</gene>
<dbReference type="AlphaFoldDB" id="A0AA96JG57"/>
<evidence type="ECO:0000259" key="2">
    <source>
        <dbReference type="PROSITE" id="PS51898"/>
    </source>
</evidence>
<dbReference type="SUPFAM" id="SSF56349">
    <property type="entry name" value="DNA breaking-rejoining enzymes"/>
    <property type="match status" value="1"/>
</dbReference>
<protein>
    <submittedName>
        <fullName evidence="3">Tyrosine-type recombinase/integrase</fullName>
    </submittedName>
</protein>
<feature type="domain" description="Tyr recombinase" evidence="2">
    <location>
        <begin position="107"/>
        <end position="272"/>
    </location>
</feature>
<evidence type="ECO:0000256" key="1">
    <source>
        <dbReference type="ARBA" id="ARBA00023172"/>
    </source>
</evidence>
<dbReference type="PROSITE" id="PS51898">
    <property type="entry name" value="TYR_RECOMBINASE"/>
    <property type="match status" value="1"/>
</dbReference>
<dbReference type="GO" id="GO:0006310">
    <property type="term" value="P:DNA recombination"/>
    <property type="evidence" value="ECO:0007669"/>
    <property type="project" value="UniProtKB-KW"/>
</dbReference>
<accession>A0AA96JG57</accession>
<dbReference type="EMBL" id="CP134880">
    <property type="protein sequence ID" value="WNM27569.1"/>
    <property type="molecule type" value="Genomic_DNA"/>
</dbReference>
<dbReference type="InterPro" id="IPR002104">
    <property type="entry name" value="Integrase_catalytic"/>
</dbReference>
<name>A0AA96JG57_9MICO</name>
<reference evidence="3" key="1">
    <citation type="submission" date="2023-09" db="EMBL/GenBank/DDBJ databases">
        <title>Demequina sp. a novel bacteria isolated from Capsicum annuum.</title>
        <authorList>
            <person name="Humaira Z."/>
            <person name="Lee J."/>
            <person name="Cho D."/>
        </authorList>
    </citation>
    <scope>NUCLEOTIDE SEQUENCE</scope>
    <source>
        <strain evidence="3">PMTSA13</strain>
    </source>
</reference>
<dbReference type="Pfam" id="PF00589">
    <property type="entry name" value="Phage_integrase"/>
    <property type="match status" value="1"/>
</dbReference>
<organism evidence="3">
    <name type="scientific">Demequina capsici</name>
    <dbReference type="NCBI Taxonomy" id="3075620"/>
    <lineage>
        <taxon>Bacteria</taxon>
        <taxon>Bacillati</taxon>
        <taxon>Actinomycetota</taxon>
        <taxon>Actinomycetes</taxon>
        <taxon>Micrococcales</taxon>
        <taxon>Demequinaceae</taxon>
        <taxon>Demequina</taxon>
    </lineage>
</organism>
<dbReference type="Gene3D" id="1.10.443.10">
    <property type="entry name" value="Intergrase catalytic core"/>
    <property type="match status" value="1"/>
</dbReference>
<dbReference type="PANTHER" id="PTHR30349">
    <property type="entry name" value="PHAGE INTEGRASE-RELATED"/>
    <property type="match status" value="1"/>
</dbReference>
<dbReference type="GO" id="GO:0003677">
    <property type="term" value="F:DNA binding"/>
    <property type="evidence" value="ECO:0007669"/>
    <property type="project" value="InterPro"/>
</dbReference>
<dbReference type="InterPro" id="IPR050090">
    <property type="entry name" value="Tyrosine_recombinase_XerCD"/>
</dbReference>
<keyword evidence="1" id="KW-0233">DNA recombination</keyword>
<proteinExistence type="predicted"/>
<dbReference type="GO" id="GO:0015074">
    <property type="term" value="P:DNA integration"/>
    <property type="evidence" value="ECO:0007669"/>
    <property type="project" value="InterPro"/>
</dbReference>
<dbReference type="InterPro" id="IPR013762">
    <property type="entry name" value="Integrase-like_cat_sf"/>
</dbReference>
<dbReference type="InterPro" id="IPR011010">
    <property type="entry name" value="DNA_brk_join_enz"/>
</dbReference>
<evidence type="ECO:0000313" key="3">
    <source>
        <dbReference type="EMBL" id="WNM27569.1"/>
    </source>
</evidence>
<dbReference type="KEGG" id="dcp:RN607_00785"/>
<sequence>MDSAQRGAWSDAIADWGVYMRASGYAETTIYTRTDHVKRVARGLKIDDPWAVTLELLIAWTGSQEWAIETRRSVRASLIGFYDWAVLAGHIEHSPAVSLPKIKARPATPRPCPTDQIRAALERAPERTRLMLRCAFEAGMRRAEISQIHTSDLTRGESGSSLLVHGKGAKLRDIPLNDSLAVALRAACLAGGGWAFPGDDHGHLSAQYVGKLMARALPAHWTAHTLRHAFGSDLLAGGTDLRTIQVLLGHSSVATTQTYTKVPDAAPRAAVNALRARHLGGAA</sequence>
<dbReference type="PANTHER" id="PTHR30349:SF64">
    <property type="entry name" value="PROPHAGE INTEGRASE INTD-RELATED"/>
    <property type="match status" value="1"/>
</dbReference>
<dbReference type="Proteomes" id="UP001303408">
    <property type="component" value="Chromosome"/>
</dbReference>
<dbReference type="RefSeq" id="WP_313543673.1">
    <property type="nucleotide sequence ID" value="NZ_CP134880.1"/>
</dbReference>